<dbReference type="Pfam" id="PF13967">
    <property type="entry name" value="RSN1_TM"/>
    <property type="match status" value="1"/>
</dbReference>
<evidence type="ECO:0000259" key="12">
    <source>
        <dbReference type="Pfam" id="PF14703"/>
    </source>
</evidence>
<dbReference type="InterPro" id="IPR032880">
    <property type="entry name" value="CSC1/OSCA1-like_N"/>
</dbReference>
<evidence type="ECO:0000256" key="3">
    <source>
        <dbReference type="ARBA" id="ARBA00022448"/>
    </source>
</evidence>
<dbReference type="AlphaFoldDB" id="A0A2A9NKL7"/>
<feature type="domain" description="CSC1/OSCA1-like cytosolic" evidence="12">
    <location>
        <begin position="260"/>
        <end position="406"/>
    </location>
</feature>
<organism evidence="13 14">
    <name type="scientific">Amanita thiersii Skay4041</name>
    <dbReference type="NCBI Taxonomy" id="703135"/>
    <lineage>
        <taxon>Eukaryota</taxon>
        <taxon>Fungi</taxon>
        <taxon>Dikarya</taxon>
        <taxon>Basidiomycota</taxon>
        <taxon>Agaricomycotina</taxon>
        <taxon>Agaricomycetes</taxon>
        <taxon>Agaricomycetidae</taxon>
        <taxon>Agaricales</taxon>
        <taxon>Pluteineae</taxon>
        <taxon>Amanitaceae</taxon>
        <taxon>Amanita</taxon>
    </lineage>
</organism>
<dbReference type="GO" id="GO:0005886">
    <property type="term" value="C:plasma membrane"/>
    <property type="evidence" value="ECO:0007669"/>
    <property type="project" value="TreeGrafter"/>
</dbReference>
<feature type="compositionally biased region" description="Gly residues" evidence="7">
    <location>
        <begin position="426"/>
        <end position="435"/>
    </location>
</feature>
<feature type="transmembrane region" description="Helical" evidence="8">
    <location>
        <begin position="517"/>
        <end position="541"/>
    </location>
</feature>
<feature type="domain" description="CSC1/OSCA1-like 7TM region" evidence="9">
    <location>
        <begin position="517"/>
        <end position="788"/>
    </location>
</feature>
<dbReference type="OrthoDB" id="1076608at2759"/>
<dbReference type="EMBL" id="KZ302017">
    <property type="protein sequence ID" value="PFH49884.1"/>
    <property type="molecule type" value="Genomic_DNA"/>
</dbReference>
<dbReference type="GO" id="GO:0005227">
    <property type="term" value="F:calcium-activated cation channel activity"/>
    <property type="evidence" value="ECO:0007669"/>
    <property type="project" value="InterPro"/>
</dbReference>
<name>A0A2A9NKL7_9AGAR</name>
<evidence type="ECO:0000313" key="13">
    <source>
        <dbReference type="EMBL" id="PFH49884.1"/>
    </source>
</evidence>
<dbReference type="InterPro" id="IPR027815">
    <property type="entry name" value="CSC1/OSCA1-like_cyt"/>
</dbReference>
<feature type="domain" description="CSC1/OSCA1-like cytosolic" evidence="12">
    <location>
        <begin position="453"/>
        <end position="504"/>
    </location>
</feature>
<feature type="transmembrane region" description="Helical" evidence="8">
    <location>
        <begin position="164"/>
        <end position="183"/>
    </location>
</feature>
<reference evidence="13 14" key="1">
    <citation type="submission" date="2014-02" db="EMBL/GenBank/DDBJ databases">
        <title>Transposable element dynamics among asymbiotic and ectomycorrhizal Amanita fungi.</title>
        <authorList>
            <consortium name="DOE Joint Genome Institute"/>
            <person name="Hess J."/>
            <person name="Skrede I."/>
            <person name="Wolfe B."/>
            <person name="LaButti K."/>
            <person name="Ohm R.A."/>
            <person name="Grigoriev I.V."/>
            <person name="Pringle A."/>
        </authorList>
    </citation>
    <scope>NUCLEOTIDE SEQUENCE [LARGE SCALE GENOMIC DNA]</scope>
    <source>
        <strain evidence="13 14">SKay4041</strain>
    </source>
</reference>
<keyword evidence="6 8" id="KW-0472">Membrane</keyword>
<feature type="transmembrane region" description="Helical" evidence="8">
    <location>
        <begin position="705"/>
        <end position="728"/>
    </location>
</feature>
<dbReference type="Proteomes" id="UP000242287">
    <property type="component" value="Unassembled WGS sequence"/>
</dbReference>
<dbReference type="PANTHER" id="PTHR13018:SF143">
    <property type="entry name" value="CSC1_OSCA1-LIKE 7TM REGION DOMAIN-CONTAINING PROTEIN"/>
    <property type="match status" value="1"/>
</dbReference>
<dbReference type="InterPro" id="IPR045122">
    <property type="entry name" value="Csc1-like"/>
</dbReference>
<evidence type="ECO:0000259" key="11">
    <source>
        <dbReference type="Pfam" id="PF13967"/>
    </source>
</evidence>
<feature type="region of interest" description="Disordered" evidence="7">
    <location>
        <begin position="947"/>
        <end position="966"/>
    </location>
</feature>
<accession>A0A2A9NKL7</accession>
<feature type="domain" description="10TM putative phosphate transporter extracellular tail" evidence="10">
    <location>
        <begin position="887"/>
        <end position="957"/>
    </location>
</feature>
<feature type="region of interest" description="Disordered" evidence="7">
    <location>
        <begin position="406"/>
        <end position="435"/>
    </location>
</feature>
<feature type="transmembrane region" description="Helical" evidence="8">
    <location>
        <begin position="656"/>
        <end position="684"/>
    </location>
</feature>
<feature type="transmembrane region" description="Helical" evidence="8">
    <location>
        <begin position="86"/>
        <end position="107"/>
    </location>
</feature>
<proteinExistence type="inferred from homology"/>
<dbReference type="Pfam" id="PF14703">
    <property type="entry name" value="PHM7_cyt"/>
    <property type="match status" value="2"/>
</dbReference>
<evidence type="ECO:0000259" key="10">
    <source>
        <dbReference type="Pfam" id="PF12621"/>
    </source>
</evidence>
<keyword evidence="5 8" id="KW-1133">Transmembrane helix</keyword>
<feature type="transmembrane region" description="Helical" evidence="8">
    <location>
        <begin position="561"/>
        <end position="590"/>
    </location>
</feature>
<feature type="domain" description="CSC1/OSCA1-like N-terminal transmembrane" evidence="11">
    <location>
        <begin position="86"/>
        <end position="235"/>
    </location>
</feature>
<feature type="transmembrane region" description="Helical" evidence="8">
    <location>
        <begin position="804"/>
        <end position="821"/>
    </location>
</feature>
<evidence type="ECO:0000256" key="4">
    <source>
        <dbReference type="ARBA" id="ARBA00022692"/>
    </source>
</evidence>
<feature type="transmembrane region" description="Helical" evidence="8">
    <location>
        <begin position="611"/>
        <end position="636"/>
    </location>
</feature>
<dbReference type="Pfam" id="PF02714">
    <property type="entry name" value="RSN1_7TM"/>
    <property type="match status" value="1"/>
</dbReference>
<dbReference type="Pfam" id="PF12621">
    <property type="entry name" value="PHM7_ext"/>
    <property type="match status" value="1"/>
</dbReference>
<keyword evidence="14" id="KW-1185">Reference proteome</keyword>
<evidence type="ECO:0000256" key="6">
    <source>
        <dbReference type="ARBA" id="ARBA00023136"/>
    </source>
</evidence>
<evidence type="ECO:0000256" key="2">
    <source>
        <dbReference type="ARBA" id="ARBA00007779"/>
    </source>
</evidence>
<gene>
    <name evidence="13" type="ORF">AMATHDRAFT_75949</name>
</gene>
<evidence type="ECO:0000256" key="7">
    <source>
        <dbReference type="SAM" id="MobiDB-lite"/>
    </source>
</evidence>
<dbReference type="InterPro" id="IPR003864">
    <property type="entry name" value="CSC1/OSCA1-like_7TM"/>
</dbReference>
<evidence type="ECO:0000259" key="9">
    <source>
        <dbReference type="Pfam" id="PF02714"/>
    </source>
</evidence>
<evidence type="ECO:0000256" key="5">
    <source>
        <dbReference type="ARBA" id="ARBA00022989"/>
    </source>
</evidence>
<comment type="similarity">
    <text evidence="2">Belongs to the CSC1 (TC 1.A.17) family.</text>
</comment>
<evidence type="ECO:0008006" key="15">
    <source>
        <dbReference type="Google" id="ProtNLM"/>
    </source>
</evidence>
<feature type="transmembrane region" description="Helical" evidence="8">
    <location>
        <begin position="215"/>
        <end position="233"/>
    </location>
</feature>
<feature type="transmembrane region" description="Helical" evidence="8">
    <location>
        <begin position="734"/>
        <end position="752"/>
    </location>
</feature>
<keyword evidence="3" id="KW-0813">Transport</keyword>
<protein>
    <recommendedName>
        <fullName evidence="15">DUF221-domain-containing protein</fullName>
    </recommendedName>
</protein>
<evidence type="ECO:0000256" key="1">
    <source>
        <dbReference type="ARBA" id="ARBA00004141"/>
    </source>
</evidence>
<feature type="region of interest" description="Disordered" evidence="7">
    <location>
        <begin position="845"/>
        <end position="878"/>
    </location>
</feature>
<comment type="subcellular location">
    <subcellularLocation>
        <location evidence="1">Membrane</location>
        <topology evidence="1">Multi-pass membrane protein</topology>
    </subcellularLocation>
</comment>
<sequence length="966" mass="107489">MMMLRSEPFLFRKSGERAHFCQVHNVPASILFAHIYTPPTPSLLFLPSSFPHPTLLSSTDTHPRFHTNSVVASDIQNAKTASKETFVTALVFNAIVFGVELGVFTLIRPYFKAIYEPRTYVPPPSKRCKPLSSNMFLWPWAIFKADHRAIINANGMDAYFFVRFLRMMVKVFLPIWVLSWAVLLPVNHVNTQVAGKDSLDKFSFGNISPDQHPRYAAHLIMAWIFTGWILYNVKKEMQHFIITRQMHLMEPTHARSTQANTVLVTGVPLKYLNKETLYNLYKDLPGGVKKIWINRNLKELPDIYDRRIAACAKLESAETTLLRTAAKLRLQEAKKQAKSSDVEHQALPSESVTDAAAIVPKEQRPQHRLGAIPFFGKKVDTIEWAREEIRVCNELLNEGRRAIEREDEGEEVDISDKHAEGSVEGSEGGRGGITGKGKEVLMKTMKVVRGRPQDSKYPPLNSAFITFNKQIAAHLASQALTHHGPYCMSSKYVEVSPEDVIWGNLGMNPYEQKIRMVVSYSATAALIIFWAFPVAFVGIVSNVHTLCETAPFLAWICTLPPVVVGIISGILPPVMLAILMMLLPIVLRLLARFEGIPNRTGLELSLMSRFFIFQVIHSFLIVTLSSGIIAALDGIVNNPTSIPGLLARNLPQASTFFLTYIILQGLSGTAGGFLQIVRLIIYYVKLVILGSTPRSVYSIKYVPPSVAWGTLFPGITLLVVISIGYSIISPIINGLAFATFFLFYLLYKYLFLWVFQQGTDTGGLFFPKAIQHIFVGLYVEQVCLAALFFLVQNEEKHPIAIPEGALMIVLIIFTAFFHAVINNSYGPLEKSLPLTLTEKMLSGAETSPQEGYHPNRASMVSDSKPLSAESEAGDAPDTANAFATRQETEVEDPEEEAYGFAHPAVSRPQRTIWLPKDAFGLAQEEEKQCREAGVDASVGPDAVMNEKGKVDVSGMPPEIQALSTRT</sequence>
<dbReference type="InterPro" id="IPR022257">
    <property type="entry name" value="PHM7_ext"/>
</dbReference>
<evidence type="ECO:0000313" key="14">
    <source>
        <dbReference type="Proteomes" id="UP000242287"/>
    </source>
</evidence>
<keyword evidence="4 8" id="KW-0812">Transmembrane</keyword>
<dbReference type="PANTHER" id="PTHR13018">
    <property type="entry name" value="PROBABLE MEMBRANE PROTEIN DUF221-RELATED"/>
    <property type="match status" value="1"/>
</dbReference>
<evidence type="ECO:0000256" key="8">
    <source>
        <dbReference type="SAM" id="Phobius"/>
    </source>
</evidence>
<feature type="transmembrane region" description="Helical" evidence="8">
    <location>
        <begin position="773"/>
        <end position="792"/>
    </location>
</feature>